<feature type="domain" description="N-acetyltransferase" evidence="1">
    <location>
        <begin position="125"/>
        <end position="250"/>
    </location>
</feature>
<keyword evidence="2" id="KW-0808">Transferase</keyword>
<dbReference type="PANTHER" id="PTHR31143:SF2">
    <property type="entry name" value="FR47-LIKE DOMAIN-CONTAINING PROTEIN-RELATED"/>
    <property type="match status" value="1"/>
</dbReference>
<evidence type="ECO:0000313" key="2">
    <source>
        <dbReference type="EMBL" id="KLL37210.1"/>
    </source>
</evidence>
<dbReference type="EMBL" id="UHEW01000005">
    <property type="protein sequence ID" value="SUN27255.1"/>
    <property type="molecule type" value="Genomic_DNA"/>
</dbReference>
<accession>A0A076Z402</accession>
<organism evidence="2 6">
    <name type="scientific">Streptococcus agalactiae</name>
    <dbReference type="NCBI Taxonomy" id="1311"/>
    <lineage>
        <taxon>Bacteria</taxon>
        <taxon>Bacillati</taxon>
        <taxon>Bacillota</taxon>
        <taxon>Bacilli</taxon>
        <taxon>Lactobacillales</taxon>
        <taxon>Streptococcaceae</taxon>
        <taxon>Streptococcus</taxon>
    </lineage>
</organism>
<dbReference type="Proteomes" id="UP000250200">
    <property type="component" value="Unassembled WGS sequence"/>
</dbReference>
<evidence type="ECO:0000313" key="7">
    <source>
        <dbReference type="Proteomes" id="UP000250200"/>
    </source>
</evidence>
<comment type="caution">
    <text evidence="2">The sequence shown here is derived from an EMBL/GenBank/DDBJ whole genome shotgun (WGS) entry which is preliminary data.</text>
</comment>
<dbReference type="Proteomes" id="UP000254076">
    <property type="component" value="Unassembled WGS sequence"/>
</dbReference>
<dbReference type="CDD" id="cd04301">
    <property type="entry name" value="NAT_SF"/>
    <property type="match status" value="1"/>
</dbReference>
<protein>
    <submittedName>
        <fullName evidence="3">Acetyltransferase, GNAT family</fullName>
    </submittedName>
    <submittedName>
        <fullName evidence="2">GNAT family acetyltransferase</fullName>
    </submittedName>
</protein>
<dbReference type="Proteomes" id="UP000035346">
    <property type="component" value="Unassembled WGS sequence"/>
</dbReference>
<evidence type="ECO:0000313" key="4">
    <source>
        <dbReference type="EMBL" id="SUN13704.1"/>
    </source>
</evidence>
<dbReference type="Gene3D" id="3.40.630.110">
    <property type="entry name" value="GNAT acetyltransferase-like"/>
    <property type="match status" value="1"/>
</dbReference>
<gene>
    <name evidence="3" type="ORF">NCTC8181_01083</name>
    <name evidence="4" type="ORF">NCTC8185_00933</name>
    <name evidence="5" type="ORF">NCTC9828_00217</name>
    <name evidence="2" type="ORF">WA04_07785</name>
</gene>
<evidence type="ECO:0000313" key="3">
    <source>
        <dbReference type="EMBL" id="SQA18076.1"/>
    </source>
</evidence>
<evidence type="ECO:0000313" key="9">
    <source>
        <dbReference type="Proteomes" id="UP000255140"/>
    </source>
</evidence>
<dbReference type="EMBL" id="UAVB01000001">
    <property type="protein sequence ID" value="SQA18076.1"/>
    <property type="molecule type" value="Genomic_DNA"/>
</dbReference>
<evidence type="ECO:0000313" key="6">
    <source>
        <dbReference type="Proteomes" id="UP000035346"/>
    </source>
</evidence>
<dbReference type="GO" id="GO:0016747">
    <property type="term" value="F:acyltransferase activity, transferring groups other than amino-acyl groups"/>
    <property type="evidence" value="ECO:0007669"/>
    <property type="project" value="InterPro"/>
</dbReference>
<dbReference type="Pfam" id="PF12746">
    <property type="entry name" value="GNAT_acetyltran"/>
    <property type="match status" value="1"/>
</dbReference>
<evidence type="ECO:0000259" key="1">
    <source>
        <dbReference type="PROSITE" id="PS51186"/>
    </source>
</evidence>
<dbReference type="PANTHER" id="PTHR31143">
    <property type="match status" value="1"/>
</dbReference>
<reference evidence="7 8" key="2">
    <citation type="submission" date="2018-06" db="EMBL/GenBank/DDBJ databases">
        <authorList>
            <consortium name="Pathogen Informatics"/>
            <person name="Doyle S."/>
        </authorList>
    </citation>
    <scope>NUCLEOTIDE SEQUENCE [LARGE SCALE GENOMIC DNA]</scope>
    <source>
        <strain evidence="3 7">NCTC8181</strain>
        <strain evidence="4 8">NCTC8185</strain>
        <strain evidence="5 9">NCTC9828</strain>
    </source>
</reference>
<reference evidence="2 6" key="1">
    <citation type="journal article" date="2015" name="PLoS ONE">
        <title>Genomic analysis reveals the molecular basis for capsule loss in the group B streptococcus population.</title>
        <authorList>
            <consortium name="DEVANI Consortium"/>
            <person name="Rosini R."/>
            <person name="Campisi E."/>
            <person name="De Chiara M."/>
            <person name="Tettelin H."/>
            <person name="Rinaudo D."/>
            <person name="Toniolo C."/>
            <person name="Metruccio M."/>
            <person name="Guidotti S."/>
            <person name="Sorensen U.B."/>
            <person name="Kilian M."/>
            <person name="Ramirez M."/>
            <person name="Janulczyk R."/>
            <person name="Donati C."/>
            <person name="Grandi G."/>
            <person name="Margarit I."/>
        </authorList>
    </citation>
    <scope>NUCLEOTIDE SEQUENCE [LARGE SCALE GENOMIC DNA]</scope>
    <source>
        <strain evidence="2 6">DK-B-USS-215</strain>
    </source>
</reference>
<proteinExistence type="predicted"/>
<name>A0A076Z402_STRAG</name>
<dbReference type="InterPro" id="IPR000182">
    <property type="entry name" value="GNAT_dom"/>
</dbReference>
<dbReference type="Gene3D" id="3.40.630.30">
    <property type="match status" value="1"/>
</dbReference>
<dbReference type="SUPFAM" id="SSF55729">
    <property type="entry name" value="Acyl-CoA N-acyltransferases (Nat)"/>
    <property type="match status" value="1"/>
</dbReference>
<evidence type="ECO:0000313" key="8">
    <source>
        <dbReference type="Proteomes" id="UP000254076"/>
    </source>
</evidence>
<dbReference type="EMBL" id="LBKL01000078">
    <property type="protein sequence ID" value="KLL37210.1"/>
    <property type="molecule type" value="Genomic_DNA"/>
</dbReference>
<dbReference type="InterPro" id="IPR042573">
    <property type="entry name" value="GNAT_acetyltra_N"/>
</dbReference>
<sequence length="250" mass="28624">MKLVKNLEIIESIFGDWDETIIWSCVQGIMGEVFVDSLDKPKSSLAKLGRKSSFGFLAGQPTLFLLEVCSGEDIILVPQHKGWSDLIESTYGQNAHSFKRYATKKDTLFERSRLEKFVTQLPNDFELRVIDEKVYNSCLEKEWSQDLVANYATYQYYKKQGIGYVVYYQGNIIAGASSYSTYKNGIEIEVDTHPDFRRRGLAKIVAAQLILTCLDKGIYPSWDAHTRTSLNLAEKLGYEFSHEYIAYEID</sequence>
<dbReference type="RefSeq" id="WP_000780014.1">
    <property type="nucleotide sequence ID" value="NZ_CAACXY010000001.1"/>
</dbReference>
<dbReference type="Proteomes" id="UP000255140">
    <property type="component" value="Unassembled WGS sequence"/>
</dbReference>
<evidence type="ECO:0000313" key="5">
    <source>
        <dbReference type="EMBL" id="SUN27255.1"/>
    </source>
</evidence>
<dbReference type="AlphaFoldDB" id="A0A076Z402"/>
<dbReference type="InterPro" id="IPR027365">
    <property type="entry name" value="GNAT_acetyltra_YdfB-like"/>
</dbReference>
<dbReference type="EMBL" id="UHEQ01000004">
    <property type="protein sequence ID" value="SUN13704.1"/>
    <property type="molecule type" value="Genomic_DNA"/>
</dbReference>
<dbReference type="InterPro" id="IPR016181">
    <property type="entry name" value="Acyl_CoA_acyltransferase"/>
</dbReference>
<dbReference type="PROSITE" id="PS51186">
    <property type="entry name" value="GNAT"/>
    <property type="match status" value="1"/>
</dbReference>